<dbReference type="Proteomes" id="UP000050546">
    <property type="component" value="Unassembled WGS sequence"/>
</dbReference>
<feature type="transmembrane region" description="Helical" evidence="1">
    <location>
        <begin position="148"/>
        <end position="167"/>
    </location>
</feature>
<reference evidence="2 3" key="2">
    <citation type="journal article" date="2017" name="Plant Pathol.">
        <title>Pathogenicity and virulence gene content of Xanthomonas strains infecting Araceae, formerly known as Xanthomonas axonopodis pv. dieffenbachiae.</title>
        <authorList>
            <person name="Constantin E.C."/>
            <person name="Haegeman A."/>
            <person name="Van Vaerenbergh J."/>
            <person name="Baeyen S."/>
            <person name="Van Malderghem C."/>
            <person name="Maes M."/>
            <person name="Cottyn B."/>
        </authorList>
    </citation>
    <scope>NUCLEOTIDE SEQUENCE [LARGE SCALE GENOMIC DNA]</scope>
    <source>
        <strain evidence="2 3">LMG 25940</strain>
    </source>
</reference>
<organism evidence="2 3">
    <name type="scientific">Xanthomonas phaseoli pv. dieffenbachiae</name>
    <dbReference type="NCBI Taxonomy" id="92828"/>
    <lineage>
        <taxon>Bacteria</taxon>
        <taxon>Pseudomonadati</taxon>
        <taxon>Pseudomonadota</taxon>
        <taxon>Gammaproteobacteria</taxon>
        <taxon>Lysobacterales</taxon>
        <taxon>Lysobacteraceae</taxon>
        <taxon>Xanthomonas</taxon>
    </lineage>
</organism>
<protein>
    <submittedName>
        <fullName evidence="2">Uncharacterized protein</fullName>
    </submittedName>
</protein>
<accession>A0A1V9HHC1</accession>
<feature type="transmembrane region" description="Helical" evidence="1">
    <location>
        <begin position="179"/>
        <end position="199"/>
    </location>
</feature>
<comment type="caution">
    <text evidence="2">The sequence shown here is derived from an EMBL/GenBank/DDBJ whole genome shotgun (WGS) entry which is preliminary data.</text>
</comment>
<evidence type="ECO:0000313" key="2">
    <source>
        <dbReference type="EMBL" id="OQP82196.1"/>
    </source>
</evidence>
<keyword evidence="1" id="KW-0472">Membrane</keyword>
<keyword evidence="1" id="KW-1133">Transmembrane helix</keyword>
<sequence length="229" mass="25713">MLKLGAVKNSEKKPESFTDFLHCTSLGNVAQPASHIRRSGFSIVSKKILSMTLMAYLDINRLLGGAGHAEKVPGDWEDGFETWQKNGVDATRYARREYNVRGHEVTVWVDEALKAEDARAIIEWWTVCFDERAFAAQKELLKEGMSTAGQYTNVIMLAGYAALFAIWSQMKDRFTDNTMLAAAILMIVSLSFFVGWELYGMTIRSRNLLGMAKSVADLKSFPKRMLAHS</sequence>
<proteinExistence type="predicted"/>
<reference evidence="2 3" key="1">
    <citation type="journal article" date="2016" name="Plant Pathol.">
        <title>Genetic characterization of strains named as Xanthomonas axonopodis pv. dieffenbachiae leads to a taxonomic revision of the X. axonopodis species complex.</title>
        <authorList>
            <person name="Constantin E.C."/>
            <person name="Cleenwerck I."/>
            <person name="Maes M."/>
            <person name="Baeyen S."/>
            <person name="Van Malderghem C."/>
            <person name="De Vos P."/>
            <person name="Cottyn B."/>
        </authorList>
    </citation>
    <scope>NUCLEOTIDE SEQUENCE [LARGE SCALE GENOMIC DNA]</scope>
    <source>
        <strain evidence="2 3">LMG 25940</strain>
    </source>
</reference>
<evidence type="ECO:0000256" key="1">
    <source>
        <dbReference type="SAM" id="Phobius"/>
    </source>
</evidence>
<gene>
    <name evidence="2" type="ORF">IM53_001880</name>
</gene>
<dbReference type="AlphaFoldDB" id="A0A1V9HHC1"/>
<dbReference type="EMBL" id="JPYI02000011">
    <property type="protein sequence ID" value="OQP82196.1"/>
    <property type="molecule type" value="Genomic_DNA"/>
</dbReference>
<name>A0A1V9HHC1_9XANT</name>
<keyword evidence="1" id="KW-0812">Transmembrane</keyword>
<evidence type="ECO:0000313" key="3">
    <source>
        <dbReference type="Proteomes" id="UP000050546"/>
    </source>
</evidence>